<evidence type="ECO:0000313" key="15">
    <source>
        <dbReference type="Proteomes" id="UP000440732"/>
    </source>
</evidence>
<evidence type="ECO:0000313" key="19">
    <source>
        <dbReference type="Proteomes" id="UP000486351"/>
    </source>
</evidence>
<gene>
    <name evidence="9" type="ORF">PF001_g20657</name>
    <name evidence="8" type="ORF">PF002_g22704</name>
    <name evidence="7" type="ORF">PF004_g23676</name>
    <name evidence="6" type="ORF">PF005_g21808</name>
    <name evidence="5" type="ORF">PF006_g20379</name>
    <name evidence="3" type="ORF">PF007_g21597</name>
    <name evidence="10" type="ORF">PF008_g21440</name>
    <name evidence="1" type="ORF">PF009_g22811</name>
    <name evidence="4" type="ORF">PF010_g19746</name>
    <name evidence="2" type="ORF">PF011_g22066</name>
</gene>
<evidence type="ECO:0000313" key="20">
    <source>
        <dbReference type="Proteomes" id="UP000488956"/>
    </source>
</evidence>
<dbReference type="EMBL" id="QXFY01001924">
    <property type="protein sequence ID" value="KAE9306550.1"/>
    <property type="molecule type" value="Genomic_DNA"/>
</dbReference>
<evidence type="ECO:0000313" key="2">
    <source>
        <dbReference type="EMBL" id="KAE8981324.1"/>
    </source>
</evidence>
<reference evidence="11 12" key="1">
    <citation type="submission" date="2018-08" db="EMBL/GenBank/DDBJ databases">
        <title>Genomic investigation of the strawberry pathogen Phytophthora fragariae indicates pathogenicity is determined by transcriptional variation in three key races.</title>
        <authorList>
            <person name="Adams T.M."/>
            <person name="Armitage A.D."/>
            <person name="Sobczyk M.K."/>
            <person name="Bates H.J."/>
            <person name="Dunwell J.M."/>
            <person name="Nellist C.F."/>
            <person name="Harrison R.J."/>
        </authorList>
    </citation>
    <scope>NUCLEOTIDE SEQUENCE [LARGE SCALE GENOMIC DNA]</scope>
    <source>
        <strain evidence="9 13">A4</strain>
        <strain evidence="8 14">BC-1</strain>
        <strain evidence="7 18">BC-23</strain>
        <strain evidence="6 12">NOV-27</strain>
        <strain evidence="5 15">NOV-5</strain>
        <strain evidence="3 16">NOV-71</strain>
        <strain evidence="10 19">NOV-77</strain>
        <strain evidence="1 11">NOV-9</strain>
        <strain evidence="4 20">ONT-3</strain>
        <strain evidence="2 17">SCRP245</strain>
    </source>
</reference>
<dbReference type="EMBL" id="QXGB01001895">
    <property type="protein sequence ID" value="KAE9184105.1"/>
    <property type="molecule type" value="Genomic_DNA"/>
</dbReference>
<dbReference type="EMBL" id="QXGA01001772">
    <property type="protein sequence ID" value="KAE9110716.1"/>
    <property type="molecule type" value="Genomic_DNA"/>
</dbReference>
<dbReference type="EMBL" id="QXGE01001799">
    <property type="protein sequence ID" value="KAE9288139.1"/>
    <property type="molecule type" value="Genomic_DNA"/>
</dbReference>
<evidence type="ECO:0000313" key="9">
    <source>
        <dbReference type="EMBL" id="KAE9288139.1"/>
    </source>
</evidence>
<evidence type="ECO:0000313" key="11">
    <source>
        <dbReference type="Proteomes" id="UP000429523"/>
    </source>
</evidence>
<comment type="caution">
    <text evidence="3">The sequence shown here is derived from an EMBL/GenBank/DDBJ whole genome shotgun (WGS) entry which is preliminary data.</text>
</comment>
<sequence>MLLRRSASLSVFKPNRALSSTCLLSFAGWLRTDRADGSGRDACCRASVKIQ</sequence>
<evidence type="ECO:0000313" key="12">
    <source>
        <dbReference type="Proteomes" id="UP000433483"/>
    </source>
</evidence>
<keyword evidence="12" id="KW-1185">Reference proteome</keyword>
<dbReference type="Proteomes" id="UP000440732">
    <property type="component" value="Unassembled WGS sequence"/>
</dbReference>
<dbReference type="Proteomes" id="UP000433483">
    <property type="component" value="Unassembled WGS sequence"/>
</dbReference>
<organism evidence="3 16">
    <name type="scientific">Phytophthora fragariae</name>
    <dbReference type="NCBI Taxonomy" id="53985"/>
    <lineage>
        <taxon>Eukaryota</taxon>
        <taxon>Sar</taxon>
        <taxon>Stramenopiles</taxon>
        <taxon>Oomycota</taxon>
        <taxon>Peronosporomycetes</taxon>
        <taxon>Peronosporales</taxon>
        <taxon>Peronosporaceae</taxon>
        <taxon>Phytophthora</taxon>
    </lineage>
</organism>
<proteinExistence type="predicted"/>
<dbReference type="EMBL" id="QXFZ01001840">
    <property type="protein sequence ID" value="KAE9084221.1"/>
    <property type="molecule type" value="Genomic_DNA"/>
</dbReference>
<dbReference type="EMBL" id="QXFW01002166">
    <property type="protein sequence ID" value="KAE8981324.1"/>
    <property type="molecule type" value="Genomic_DNA"/>
</dbReference>
<dbReference type="Proteomes" id="UP000460718">
    <property type="component" value="Unassembled WGS sequence"/>
</dbReference>
<dbReference type="Proteomes" id="UP000429523">
    <property type="component" value="Unassembled WGS sequence"/>
</dbReference>
<dbReference type="EMBL" id="QXGF01001928">
    <property type="protein sequence ID" value="KAE8927012.1"/>
    <property type="molecule type" value="Genomic_DNA"/>
</dbReference>
<evidence type="ECO:0000313" key="4">
    <source>
        <dbReference type="EMBL" id="KAE9087388.1"/>
    </source>
</evidence>
<dbReference type="Proteomes" id="UP000440367">
    <property type="component" value="Unassembled WGS sequence"/>
</dbReference>
<protein>
    <submittedName>
        <fullName evidence="3">Uncharacterized protein</fullName>
    </submittedName>
</protein>
<evidence type="ECO:0000313" key="17">
    <source>
        <dbReference type="Proteomes" id="UP000460718"/>
    </source>
</evidence>
<evidence type="ECO:0000313" key="7">
    <source>
        <dbReference type="EMBL" id="KAE9184393.1"/>
    </source>
</evidence>
<evidence type="ECO:0000313" key="16">
    <source>
        <dbReference type="Proteomes" id="UP000441208"/>
    </source>
</evidence>
<evidence type="ECO:0000313" key="3">
    <source>
        <dbReference type="EMBL" id="KAE9084221.1"/>
    </source>
</evidence>
<dbReference type="EMBL" id="QXGD01001867">
    <property type="protein sequence ID" value="KAE9197579.1"/>
    <property type="molecule type" value="Genomic_DNA"/>
</dbReference>
<evidence type="ECO:0000313" key="8">
    <source>
        <dbReference type="EMBL" id="KAE9197579.1"/>
    </source>
</evidence>
<evidence type="ECO:0000313" key="10">
    <source>
        <dbReference type="EMBL" id="KAE9306550.1"/>
    </source>
</evidence>
<evidence type="ECO:0000313" key="14">
    <source>
        <dbReference type="Proteomes" id="UP000440367"/>
    </source>
</evidence>
<evidence type="ECO:0000313" key="1">
    <source>
        <dbReference type="EMBL" id="KAE8927012.1"/>
    </source>
</evidence>
<evidence type="ECO:0000313" key="18">
    <source>
        <dbReference type="Proteomes" id="UP000476176"/>
    </source>
</evidence>
<dbReference type="EMBL" id="QXFX01001617">
    <property type="protein sequence ID" value="KAE9087388.1"/>
    <property type="molecule type" value="Genomic_DNA"/>
</dbReference>
<dbReference type="Proteomes" id="UP000476176">
    <property type="component" value="Unassembled WGS sequence"/>
</dbReference>
<dbReference type="Proteomes" id="UP000488956">
    <property type="component" value="Unassembled WGS sequence"/>
</dbReference>
<evidence type="ECO:0000313" key="5">
    <source>
        <dbReference type="EMBL" id="KAE9110716.1"/>
    </source>
</evidence>
<name>A0A6A3QWG6_9STRA</name>
<dbReference type="Proteomes" id="UP000437068">
    <property type="component" value="Unassembled WGS sequence"/>
</dbReference>
<dbReference type="EMBL" id="QXGC01002571">
    <property type="protein sequence ID" value="KAE9184393.1"/>
    <property type="molecule type" value="Genomic_DNA"/>
</dbReference>
<evidence type="ECO:0000313" key="13">
    <source>
        <dbReference type="Proteomes" id="UP000437068"/>
    </source>
</evidence>
<dbReference type="AlphaFoldDB" id="A0A6A3QWG6"/>
<evidence type="ECO:0000313" key="6">
    <source>
        <dbReference type="EMBL" id="KAE9184105.1"/>
    </source>
</evidence>
<dbReference type="Proteomes" id="UP000441208">
    <property type="component" value="Unassembled WGS sequence"/>
</dbReference>
<accession>A0A6A3QWG6</accession>
<dbReference type="Proteomes" id="UP000486351">
    <property type="component" value="Unassembled WGS sequence"/>
</dbReference>